<dbReference type="SMART" id="SM00290">
    <property type="entry name" value="ZnF_UBP"/>
    <property type="match status" value="1"/>
</dbReference>
<organism evidence="9 10">
    <name type="scientific">Nakaseomyces bracarensis</name>
    <dbReference type="NCBI Taxonomy" id="273131"/>
    <lineage>
        <taxon>Eukaryota</taxon>
        <taxon>Fungi</taxon>
        <taxon>Dikarya</taxon>
        <taxon>Ascomycota</taxon>
        <taxon>Saccharomycotina</taxon>
        <taxon>Saccharomycetes</taxon>
        <taxon>Saccharomycetales</taxon>
        <taxon>Saccharomycetaceae</taxon>
        <taxon>Nakaseomyces</taxon>
    </lineage>
</organism>
<feature type="domain" description="UBP-type" evidence="8">
    <location>
        <begin position="283"/>
        <end position="385"/>
    </location>
</feature>
<dbReference type="PANTHER" id="PTHR24007:SF7">
    <property type="entry name" value="BRCA1-ASSOCIATED PROTEIN"/>
    <property type="match status" value="1"/>
</dbReference>
<keyword evidence="1" id="KW-0479">Metal-binding</keyword>
<dbReference type="EMBL" id="JBEVYD010000012">
    <property type="protein sequence ID" value="KAL3229209.1"/>
    <property type="molecule type" value="Genomic_DNA"/>
</dbReference>
<keyword evidence="3" id="KW-0862">Zinc</keyword>
<evidence type="ECO:0000256" key="6">
    <source>
        <dbReference type="SAM" id="MobiDB-lite"/>
    </source>
</evidence>
<keyword evidence="10" id="KW-1185">Reference proteome</keyword>
<dbReference type="PROSITE" id="PS50089">
    <property type="entry name" value="ZF_RING_2"/>
    <property type="match status" value="1"/>
</dbReference>
<dbReference type="InterPro" id="IPR001607">
    <property type="entry name" value="Znf_UBP"/>
</dbReference>
<comment type="caution">
    <text evidence="9">The sequence shown here is derived from an EMBL/GenBank/DDBJ whole genome shotgun (WGS) entry which is preliminary data.</text>
</comment>
<reference evidence="9 10" key="1">
    <citation type="submission" date="2024-05" db="EMBL/GenBank/DDBJ databases">
        <title>Long read based assembly of the Candida bracarensis genome reveals expanded adhesin content.</title>
        <authorList>
            <person name="Marcet-Houben M."/>
            <person name="Ksiezopolska E."/>
            <person name="Gabaldon T."/>
        </authorList>
    </citation>
    <scope>NUCLEOTIDE SEQUENCE [LARGE SCALE GENOMIC DNA]</scope>
    <source>
        <strain evidence="9 10">CBM6</strain>
    </source>
</reference>
<evidence type="ECO:0000256" key="4">
    <source>
        <dbReference type="PROSITE-ProRule" id="PRU00502"/>
    </source>
</evidence>
<evidence type="ECO:0000256" key="1">
    <source>
        <dbReference type="ARBA" id="ARBA00022723"/>
    </source>
</evidence>
<evidence type="ECO:0000256" key="5">
    <source>
        <dbReference type="SAM" id="Coils"/>
    </source>
</evidence>
<gene>
    <name evidence="9" type="ORF">RNJ44_02296</name>
</gene>
<proteinExistence type="predicted"/>
<dbReference type="Proteomes" id="UP001623330">
    <property type="component" value="Unassembled WGS sequence"/>
</dbReference>
<feature type="region of interest" description="Disordered" evidence="6">
    <location>
        <begin position="381"/>
        <end position="404"/>
    </location>
</feature>
<feature type="compositionally biased region" description="Basic and acidic residues" evidence="6">
    <location>
        <begin position="381"/>
        <end position="390"/>
    </location>
</feature>
<feature type="coiled-coil region" evidence="5">
    <location>
        <begin position="441"/>
        <end position="538"/>
    </location>
</feature>
<sequence>MDSENKTSEQFEYKIVIEFDSSEKQKQAYAIYSGLKAQQINDETVELDTNSYQDWRGTDIIIERLLKRKLGMGGLPKIADDELVTSEYLGHGIIKLFKSGSDFDQEKEKGNSDIITAPADDTMVSILFPTYFTVHDLLHNYIGDSIVYNQVSDFRILRNKQKGIGFNFMVLMKFREASAAKKFKDEFNGKRFSKMDPETCNVVFIKEVIFAKKLFPRNEKKQFPYLLNDPFTTVRDSEKNSVDIELPTCPVCLERMDSETTGLITIPCQHTFHCQCLDKWKNSKCPVCRLSSVRLSRDTLKTQSKHEKCYECGSSENLWICLICGHVGCGRYSSRHAIKHFEETAHCFAMDYKTDRVWDYAGDNYVHRLVENEVDGKLVELGESSEDRSNSRGSNAVVKKMGSKSEEDEKDLRVNFMRNREYHLEYVQVLISQLESQSEYYEMKMQDTSKLQSEIEKLTEELKESHLQNQILNDNNKKVKTEVKISNDKQKQLQADLEESQLLIRGLQENLSHKDEKIEELEIRMKKQEESNKDLQDQIRDLMFYLESRDKFDNAPDDVKEGTILVQSGESKGKKKKKPKKKVPKIPKLVLRPDNESEQ</sequence>
<dbReference type="SUPFAM" id="SSF57850">
    <property type="entry name" value="RING/U-box"/>
    <property type="match status" value="2"/>
</dbReference>
<dbReference type="InterPro" id="IPR011422">
    <property type="entry name" value="BRAP2/ETP1_RRM"/>
</dbReference>
<keyword evidence="5" id="KW-0175">Coiled coil</keyword>
<evidence type="ECO:0000313" key="9">
    <source>
        <dbReference type="EMBL" id="KAL3229209.1"/>
    </source>
</evidence>
<dbReference type="InterPro" id="IPR047243">
    <property type="entry name" value="RING-H2_BRAP2"/>
</dbReference>
<name>A0ABR4NNA0_9SACH</name>
<dbReference type="Pfam" id="PF02148">
    <property type="entry name" value="zf-UBP"/>
    <property type="match status" value="1"/>
</dbReference>
<accession>A0ABR4NNA0</accession>
<dbReference type="PROSITE" id="PS50271">
    <property type="entry name" value="ZF_UBP"/>
    <property type="match status" value="1"/>
</dbReference>
<feature type="compositionally biased region" description="Basic and acidic residues" evidence="6">
    <location>
        <begin position="551"/>
        <end position="561"/>
    </location>
</feature>
<evidence type="ECO:0000259" key="7">
    <source>
        <dbReference type="PROSITE" id="PS50089"/>
    </source>
</evidence>
<evidence type="ECO:0000259" key="8">
    <source>
        <dbReference type="PROSITE" id="PS50271"/>
    </source>
</evidence>
<dbReference type="Pfam" id="PF13639">
    <property type="entry name" value="zf-RING_2"/>
    <property type="match status" value="1"/>
</dbReference>
<evidence type="ECO:0000256" key="3">
    <source>
        <dbReference type="ARBA" id="ARBA00022833"/>
    </source>
</evidence>
<protein>
    <submittedName>
        <fullName evidence="9">Uncharacterized protein</fullName>
    </submittedName>
</protein>
<feature type="domain" description="RING-type" evidence="7">
    <location>
        <begin position="249"/>
        <end position="289"/>
    </location>
</feature>
<dbReference type="InterPro" id="IPR001841">
    <property type="entry name" value="Znf_RING"/>
</dbReference>
<dbReference type="CDD" id="cd16457">
    <property type="entry name" value="RING-H2_BRAP2"/>
    <property type="match status" value="1"/>
</dbReference>
<dbReference type="Gene3D" id="3.30.40.10">
    <property type="entry name" value="Zinc/RING finger domain, C3HC4 (zinc finger)"/>
    <property type="match status" value="2"/>
</dbReference>
<feature type="region of interest" description="Disordered" evidence="6">
    <location>
        <begin position="551"/>
        <end position="599"/>
    </location>
</feature>
<evidence type="ECO:0000256" key="2">
    <source>
        <dbReference type="ARBA" id="ARBA00022771"/>
    </source>
</evidence>
<dbReference type="PANTHER" id="PTHR24007">
    <property type="entry name" value="BRCA1-ASSOCIATED PROTEIN"/>
    <property type="match status" value="1"/>
</dbReference>
<keyword evidence="2 4" id="KW-0863">Zinc-finger</keyword>
<feature type="compositionally biased region" description="Basic residues" evidence="6">
    <location>
        <begin position="573"/>
        <end position="585"/>
    </location>
</feature>
<dbReference type="Pfam" id="PF07576">
    <property type="entry name" value="BRAP2"/>
    <property type="match status" value="1"/>
</dbReference>
<evidence type="ECO:0000313" key="10">
    <source>
        <dbReference type="Proteomes" id="UP001623330"/>
    </source>
</evidence>
<dbReference type="InterPro" id="IPR013083">
    <property type="entry name" value="Znf_RING/FYVE/PHD"/>
</dbReference>
<dbReference type="SMART" id="SM00184">
    <property type="entry name" value="RING"/>
    <property type="match status" value="1"/>
</dbReference>